<proteinExistence type="predicted"/>
<dbReference type="Proteomes" id="UP000012960">
    <property type="component" value="Unplaced"/>
</dbReference>
<dbReference type="EMBL" id="HG996472">
    <property type="protein sequence ID" value="CAG1833213.1"/>
    <property type="molecule type" value="Genomic_DNA"/>
</dbReference>
<dbReference type="InterPro" id="IPR029058">
    <property type="entry name" value="AB_hydrolase_fold"/>
</dbReference>
<dbReference type="SUPFAM" id="SSF53474">
    <property type="entry name" value="alpha/beta-Hydrolases"/>
    <property type="match status" value="1"/>
</dbReference>
<protein>
    <submittedName>
        <fullName evidence="2">(wild Malaysian banana) hypothetical protein</fullName>
    </submittedName>
</protein>
<accession>A0A804KCK3</accession>
<dbReference type="PANTHER" id="PTHR11614">
    <property type="entry name" value="PHOSPHOLIPASE-RELATED"/>
    <property type="match status" value="1"/>
</dbReference>
<evidence type="ECO:0000313" key="2">
    <source>
        <dbReference type="EMBL" id="CAG1833213.1"/>
    </source>
</evidence>
<dbReference type="EnsemblPlants" id="Ma08_t30530.1">
    <property type="protein sequence ID" value="Ma08_p30530.1"/>
    <property type="gene ID" value="Ma08_g30530"/>
</dbReference>
<sequence>MLAGAVAEHMEVEYREEYIRNSRGVRLFTCRWLPTSSSSPKALVFLCHGRHDLFIHRLLGCLRSIHNIISFLVAGYGMECSGFMKGCGTKLAAAGFGVFGLDYEGHGRSMGARCYIKKFDNIVADCDWFFKSVCGSSENQDKCRFLYGESMGGAVALLLHRKDPTFWDGAVLVAPMCKISEKVKPHPVVVNLLTRIEEIIPKWKIVPTKDVIDSAFKDPIKREEIRNNKLIYQDKPRLKTALELLRTSMNLESSLTMVTLPFFVLHGEADTVTDPEVSRALYERAGSSDKTIKLYPGMWHGLTAGEPDDNVEAVFADIIAWLDRRSVCGAHDRVDRWQMKANGDVWNASPDSPVGGGRWSRRPGRFLCGWKGRTQHHSAM</sequence>
<dbReference type="GO" id="GO:0016298">
    <property type="term" value="F:lipase activity"/>
    <property type="evidence" value="ECO:0000318"/>
    <property type="project" value="GO_Central"/>
</dbReference>
<evidence type="ECO:0000259" key="1">
    <source>
        <dbReference type="Pfam" id="PF12146"/>
    </source>
</evidence>
<dbReference type="OMA" id="ICALEEY"/>
<reference evidence="2" key="1">
    <citation type="submission" date="2021-03" db="EMBL/GenBank/DDBJ databases">
        <authorList>
            <consortium name="Genoscope - CEA"/>
            <person name="William W."/>
        </authorList>
    </citation>
    <scope>NUCLEOTIDE SEQUENCE</scope>
    <source>
        <strain evidence="2">Doubled-haploid Pahang</strain>
    </source>
</reference>
<feature type="domain" description="Serine aminopeptidase S33" evidence="1">
    <location>
        <begin position="71"/>
        <end position="307"/>
    </location>
</feature>
<keyword evidence="4" id="KW-1185">Reference proteome</keyword>
<dbReference type="AlphaFoldDB" id="A0A804KCK3"/>
<dbReference type="InterPro" id="IPR051044">
    <property type="entry name" value="MAG_DAG_Lipase"/>
</dbReference>
<dbReference type="Pfam" id="PF12146">
    <property type="entry name" value="Hydrolase_4"/>
    <property type="match status" value="1"/>
</dbReference>
<dbReference type="FunCoup" id="A0A804KCK3">
    <property type="interactions" value="236"/>
</dbReference>
<gene>
    <name evidence="2" type="ORF">GSMUA_91330.1</name>
</gene>
<dbReference type="InParanoid" id="A0A804KCK3"/>
<name>A0A804KCK3_MUSAM</name>
<dbReference type="FunFam" id="3.40.50.1820:FF:000036">
    <property type="entry name" value="Alpha/beta-Hydrolases superfamily protein"/>
    <property type="match status" value="1"/>
</dbReference>
<dbReference type="InterPro" id="IPR022742">
    <property type="entry name" value="Hydrolase_4"/>
</dbReference>
<dbReference type="GO" id="GO:0016020">
    <property type="term" value="C:membrane"/>
    <property type="evidence" value="ECO:0000318"/>
    <property type="project" value="GO_Central"/>
</dbReference>
<reference evidence="3" key="2">
    <citation type="submission" date="2021-05" db="UniProtKB">
        <authorList>
            <consortium name="EnsemblPlants"/>
        </authorList>
    </citation>
    <scope>IDENTIFICATION</scope>
    <source>
        <strain evidence="3">subsp. malaccensis</strain>
    </source>
</reference>
<dbReference type="Gramene" id="Ma08_t30530.1">
    <property type="protein sequence ID" value="Ma08_p30530.1"/>
    <property type="gene ID" value="Ma08_g30530"/>
</dbReference>
<organism evidence="3 4">
    <name type="scientific">Musa acuminata subsp. malaccensis</name>
    <name type="common">Wild banana</name>
    <name type="synonym">Musa malaccensis</name>
    <dbReference type="NCBI Taxonomy" id="214687"/>
    <lineage>
        <taxon>Eukaryota</taxon>
        <taxon>Viridiplantae</taxon>
        <taxon>Streptophyta</taxon>
        <taxon>Embryophyta</taxon>
        <taxon>Tracheophyta</taxon>
        <taxon>Spermatophyta</taxon>
        <taxon>Magnoliopsida</taxon>
        <taxon>Liliopsida</taxon>
        <taxon>Zingiberales</taxon>
        <taxon>Musaceae</taxon>
        <taxon>Musa</taxon>
    </lineage>
</organism>
<evidence type="ECO:0000313" key="4">
    <source>
        <dbReference type="Proteomes" id="UP000012960"/>
    </source>
</evidence>
<evidence type="ECO:0000313" key="3">
    <source>
        <dbReference type="EnsemblPlants" id="Ma08_p30530.1"/>
    </source>
</evidence>
<dbReference type="SMR" id="A0A804KCK3"/>
<dbReference type="OrthoDB" id="2498029at2759"/>
<dbReference type="Gene3D" id="3.40.50.1820">
    <property type="entry name" value="alpha/beta hydrolase"/>
    <property type="match status" value="1"/>
</dbReference>